<keyword evidence="10" id="KW-1185">Reference proteome</keyword>
<dbReference type="Proteomes" id="UP000716322">
    <property type="component" value="Unassembled WGS sequence"/>
</dbReference>
<reference evidence="9 10" key="1">
    <citation type="submission" date="2020-03" db="EMBL/GenBank/DDBJ databases">
        <title>Genome sequence of strain Massilia sp. TW-1.</title>
        <authorList>
            <person name="Chaudhary D.K."/>
        </authorList>
    </citation>
    <scope>NUCLEOTIDE SEQUENCE [LARGE SCALE GENOMIC DNA]</scope>
    <source>
        <strain evidence="9 10">TW-1</strain>
    </source>
</reference>
<feature type="domain" description="TonB-dependent receptor plug" evidence="8">
    <location>
        <begin position="56"/>
        <end position="155"/>
    </location>
</feature>
<keyword evidence="9" id="KW-0675">Receptor</keyword>
<evidence type="ECO:0000256" key="6">
    <source>
        <dbReference type="SAM" id="SignalP"/>
    </source>
</evidence>
<protein>
    <submittedName>
        <fullName evidence="9">TonB-dependent receptor</fullName>
    </submittedName>
</protein>
<keyword evidence="6" id="KW-0732">Signal</keyword>
<comment type="caution">
    <text evidence="9">The sequence shown here is derived from an EMBL/GenBank/DDBJ whole genome shotgun (WGS) entry which is preliminary data.</text>
</comment>
<dbReference type="PANTHER" id="PTHR40980:SF3">
    <property type="entry name" value="TONB-DEPENDENT RECEPTOR-LIKE BETA-BARREL DOMAIN-CONTAINING PROTEIN"/>
    <property type="match status" value="1"/>
</dbReference>
<sequence>MMSIHCKPSLIAASVSLAMTLLGPARAQEASGVQSPLVVVEGKRASLASAQDIKRERLGIVDAVVTQDMTRLPDINVTESLQRITGVQILRDRGEGAGVAIRGLTQMETMLNGREVFTAGTGRNFDFADIPAELLAGIDVYKTSSADQLEGGVGGSIDLRTRRPFDFSGRRIAGSVRMIRGDLARRSQSQLSFLASDRRETAGGDVGLLVSLAHQKRAWREDQKSAGNPVTRDDVVPGQRVVVPNGTTETTSIGDRERNAGAFVMQWRPDEALEVYAEGHYAEFKTTQNSYQINILPSHTFAAGSARLFPGTSDLERITWTNAPISVLSFARDTTDRTRQFAVGGRWSADALTLTADLSRTSSSDYLFYAGPDLAGTVASFTQDMSTKVPATSVAGTNLLDPAGFRYTDVTYRTRPYDGSLTAARLDGTWRLAHPFFTAVSAGVRLARRGAGNAPGQIVADAGAGGLKASDKPAYVMPNPYSDFFRGQGVPSIGSYLVGNPATARNATGLRNAFGINAPIPPSANPLSLWDIREDTRVAYVMTTFKGANAPVDGNAGLRVVHTREQVSGSRTVPAARTVVPIDVDSGTTDILPSANLRYRLRDDLYLRAAASNTITHPDFNQLSPSLTLTPNTVNPSLNQGNAGNPDLKAIRSTNWDLAAERYVDPVTSLYSTVFLKHIDGFISNVSSPEMHDGVVYQVSRPRNGNKARVAGAEAGYQQFFDTVPDWMRGLGMQASYTYIRSDMPNSATGGNQPLPNLSRHGANLVGIYERAAVSARVAYNWRSKFLSSYTNVVGVGSLPIYMRGYGWLDASLSVRSGAGITLSLEGSNLLRTVRSSYYGVATRPQSAWLNDRQIGIVAILRL</sequence>
<evidence type="ECO:0000256" key="4">
    <source>
        <dbReference type="ARBA" id="ARBA00023237"/>
    </source>
</evidence>
<dbReference type="Gene3D" id="2.170.130.10">
    <property type="entry name" value="TonB-dependent receptor, plug domain"/>
    <property type="match status" value="1"/>
</dbReference>
<dbReference type="InterPro" id="IPR000531">
    <property type="entry name" value="Beta-barrel_TonB"/>
</dbReference>
<evidence type="ECO:0000256" key="2">
    <source>
        <dbReference type="ARBA" id="ARBA00009810"/>
    </source>
</evidence>
<evidence type="ECO:0000313" key="9">
    <source>
        <dbReference type="EMBL" id="NIA57357.1"/>
    </source>
</evidence>
<dbReference type="PANTHER" id="PTHR40980">
    <property type="entry name" value="PLUG DOMAIN-CONTAINING PROTEIN"/>
    <property type="match status" value="1"/>
</dbReference>
<comment type="subcellular location">
    <subcellularLocation>
        <location evidence="1 5">Cell outer membrane</location>
    </subcellularLocation>
</comment>
<dbReference type="InterPro" id="IPR037066">
    <property type="entry name" value="Plug_dom_sf"/>
</dbReference>
<dbReference type="Pfam" id="PF00593">
    <property type="entry name" value="TonB_dep_Rec_b-barrel"/>
    <property type="match status" value="1"/>
</dbReference>
<dbReference type="NCBIfam" id="TIGR01782">
    <property type="entry name" value="TonB-Xanth-Caul"/>
    <property type="match status" value="1"/>
</dbReference>
<keyword evidence="5" id="KW-0798">TonB box</keyword>
<comment type="similarity">
    <text evidence="2 5">Belongs to the TonB-dependent receptor family.</text>
</comment>
<keyword evidence="4" id="KW-0998">Cell outer membrane</keyword>
<evidence type="ECO:0000313" key="10">
    <source>
        <dbReference type="Proteomes" id="UP000716322"/>
    </source>
</evidence>
<feature type="domain" description="TonB-dependent receptor-like beta-barrel" evidence="7">
    <location>
        <begin position="347"/>
        <end position="830"/>
    </location>
</feature>
<evidence type="ECO:0000256" key="5">
    <source>
        <dbReference type="RuleBase" id="RU003357"/>
    </source>
</evidence>
<evidence type="ECO:0000256" key="3">
    <source>
        <dbReference type="ARBA" id="ARBA00023136"/>
    </source>
</evidence>
<gene>
    <name evidence="9" type="ORF">HAV22_27405</name>
</gene>
<organism evidence="9 10">
    <name type="scientific">Telluria antibiotica</name>
    <dbReference type="NCBI Taxonomy" id="2717319"/>
    <lineage>
        <taxon>Bacteria</taxon>
        <taxon>Pseudomonadati</taxon>
        <taxon>Pseudomonadota</taxon>
        <taxon>Betaproteobacteria</taxon>
        <taxon>Burkholderiales</taxon>
        <taxon>Oxalobacteraceae</taxon>
        <taxon>Telluria group</taxon>
        <taxon>Telluria</taxon>
    </lineage>
</organism>
<feature type="chain" id="PRO_5047150503" evidence="6">
    <location>
        <begin position="28"/>
        <end position="863"/>
    </location>
</feature>
<proteinExistence type="inferred from homology"/>
<evidence type="ECO:0000259" key="7">
    <source>
        <dbReference type="Pfam" id="PF00593"/>
    </source>
</evidence>
<dbReference type="Pfam" id="PF07715">
    <property type="entry name" value="Plug"/>
    <property type="match status" value="1"/>
</dbReference>
<evidence type="ECO:0000259" key="8">
    <source>
        <dbReference type="Pfam" id="PF07715"/>
    </source>
</evidence>
<evidence type="ECO:0000256" key="1">
    <source>
        <dbReference type="ARBA" id="ARBA00004442"/>
    </source>
</evidence>
<keyword evidence="3 5" id="KW-0472">Membrane</keyword>
<dbReference type="Gene3D" id="2.40.170.20">
    <property type="entry name" value="TonB-dependent receptor, beta-barrel domain"/>
    <property type="match status" value="1"/>
</dbReference>
<feature type="signal peptide" evidence="6">
    <location>
        <begin position="1"/>
        <end position="27"/>
    </location>
</feature>
<dbReference type="EMBL" id="JAAQOM010000021">
    <property type="protein sequence ID" value="NIA57357.1"/>
    <property type="molecule type" value="Genomic_DNA"/>
</dbReference>
<dbReference type="SUPFAM" id="SSF56935">
    <property type="entry name" value="Porins"/>
    <property type="match status" value="1"/>
</dbReference>
<name>A0ABX0PJI9_9BURK</name>
<dbReference type="InterPro" id="IPR036942">
    <property type="entry name" value="Beta-barrel_TonB_sf"/>
</dbReference>
<accession>A0ABX0PJI9</accession>
<dbReference type="InterPro" id="IPR010104">
    <property type="entry name" value="TonB_rcpt_bac"/>
</dbReference>
<dbReference type="InterPro" id="IPR012910">
    <property type="entry name" value="Plug_dom"/>
</dbReference>